<dbReference type="NCBIfam" id="TIGR00207">
    <property type="entry name" value="fliG"/>
    <property type="match status" value="1"/>
</dbReference>
<evidence type="ECO:0000256" key="15">
    <source>
        <dbReference type="ARBA" id="ARBA00023204"/>
    </source>
</evidence>
<comment type="similarity">
    <text evidence="3">Belongs to the DNA mismatch repair MutS family.</text>
</comment>
<keyword evidence="14" id="KW-0975">Bacterial flagellum</keyword>
<dbReference type="PROSITE" id="PS00486">
    <property type="entry name" value="DNA_MISMATCH_REPAIR_2"/>
    <property type="match status" value="1"/>
</dbReference>
<accession>A0A9P1BEL0</accession>
<dbReference type="CDD" id="cd17906">
    <property type="entry name" value="CheX"/>
    <property type="match status" value="1"/>
</dbReference>
<dbReference type="Pfam" id="PF05192">
    <property type="entry name" value="MutS_III"/>
    <property type="match status" value="1"/>
</dbReference>
<protein>
    <recommendedName>
        <fullName evidence="5">Flagellar motor switch protein FliG</fullName>
    </recommendedName>
</protein>
<evidence type="ECO:0000256" key="16">
    <source>
        <dbReference type="ARBA" id="ARBA00024647"/>
    </source>
</evidence>
<dbReference type="OrthoDB" id="10252754at2759"/>
<dbReference type="HAMAP" id="MF_00096">
    <property type="entry name" value="MutS"/>
    <property type="match status" value="1"/>
</dbReference>
<dbReference type="Gene3D" id="1.10.220.30">
    <property type="match status" value="3"/>
</dbReference>
<dbReference type="InterPro" id="IPR028263">
    <property type="entry name" value="FliG_N"/>
</dbReference>
<evidence type="ECO:0000256" key="14">
    <source>
        <dbReference type="ARBA" id="ARBA00023143"/>
    </source>
</evidence>
<evidence type="ECO:0000259" key="17">
    <source>
        <dbReference type="PROSITE" id="PS00486"/>
    </source>
</evidence>
<evidence type="ECO:0000256" key="11">
    <source>
        <dbReference type="ARBA" id="ARBA00022840"/>
    </source>
</evidence>
<dbReference type="SUPFAM" id="SSF48029">
    <property type="entry name" value="FliG"/>
    <property type="match status" value="2"/>
</dbReference>
<dbReference type="NCBIfam" id="NF003810">
    <property type="entry name" value="PRK05399.1"/>
    <property type="match status" value="1"/>
</dbReference>
<dbReference type="InterPro" id="IPR007695">
    <property type="entry name" value="DNA_mismatch_repair_MutS-lik_N"/>
</dbReference>
<comment type="caution">
    <text evidence="18">The sequence shown here is derived from an EMBL/GenBank/DDBJ whole genome shotgun (WGS) entry which is preliminary data.</text>
</comment>
<dbReference type="InterPro" id="IPR032779">
    <property type="entry name" value="FliG_M"/>
</dbReference>
<dbReference type="Proteomes" id="UP001152797">
    <property type="component" value="Unassembled WGS sequence"/>
</dbReference>
<dbReference type="GO" id="GO:0005829">
    <property type="term" value="C:cytosol"/>
    <property type="evidence" value="ECO:0007669"/>
    <property type="project" value="TreeGrafter"/>
</dbReference>
<dbReference type="FunFam" id="3.40.1170.10:FF:000001">
    <property type="entry name" value="DNA mismatch repair protein MutS"/>
    <property type="match status" value="1"/>
</dbReference>
<dbReference type="InterPro" id="IPR028051">
    <property type="entry name" value="CheX-like_dom"/>
</dbReference>
<keyword evidence="10" id="KW-0283">Flagellar rotation</keyword>
<evidence type="ECO:0000313" key="20">
    <source>
        <dbReference type="Proteomes" id="UP001152797"/>
    </source>
</evidence>
<dbReference type="InterPro" id="IPR000090">
    <property type="entry name" value="Flg_Motor_Flig"/>
</dbReference>
<dbReference type="SUPFAM" id="SSF55271">
    <property type="entry name" value="DNA repair protein MutS, domain I"/>
    <property type="match status" value="1"/>
</dbReference>
<dbReference type="GO" id="GO:0005886">
    <property type="term" value="C:plasma membrane"/>
    <property type="evidence" value="ECO:0007669"/>
    <property type="project" value="UniProtKB-SubCell"/>
</dbReference>
<dbReference type="FunFam" id="1.10.220.30:FF:000001">
    <property type="entry name" value="Flagellar motor switch protein FliG"/>
    <property type="match status" value="1"/>
</dbReference>
<dbReference type="Pfam" id="PF05190">
    <property type="entry name" value="MutS_IV"/>
    <property type="match status" value="1"/>
</dbReference>
<comment type="similarity">
    <text evidence="4">Belongs to the FliG family.</text>
</comment>
<organism evidence="18">
    <name type="scientific">Cladocopium goreaui</name>
    <dbReference type="NCBI Taxonomy" id="2562237"/>
    <lineage>
        <taxon>Eukaryota</taxon>
        <taxon>Sar</taxon>
        <taxon>Alveolata</taxon>
        <taxon>Dinophyceae</taxon>
        <taxon>Suessiales</taxon>
        <taxon>Symbiodiniaceae</taxon>
        <taxon>Cladocopium</taxon>
    </lineage>
</organism>
<dbReference type="InterPro" id="IPR007696">
    <property type="entry name" value="DNA_mismatch_repair_MutS_core"/>
</dbReference>
<evidence type="ECO:0000256" key="1">
    <source>
        <dbReference type="ARBA" id="ARBA00004117"/>
    </source>
</evidence>
<dbReference type="Gene3D" id="1.10.1420.10">
    <property type="match status" value="2"/>
</dbReference>
<evidence type="ECO:0000256" key="9">
    <source>
        <dbReference type="ARBA" id="ARBA00022763"/>
    </source>
</evidence>
<dbReference type="SMART" id="SM00534">
    <property type="entry name" value="MUTSac"/>
    <property type="match status" value="1"/>
</dbReference>
<dbReference type="SUPFAM" id="SSF53150">
    <property type="entry name" value="DNA repair protein MutS, domain II"/>
    <property type="match status" value="1"/>
</dbReference>
<keyword evidence="6" id="KW-1003">Cell membrane</keyword>
<dbReference type="PANTHER" id="PTHR11361:SF34">
    <property type="entry name" value="DNA MISMATCH REPAIR PROTEIN MSH1, MITOCHONDRIAL"/>
    <property type="match status" value="1"/>
</dbReference>
<dbReference type="FunFam" id="1.10.1420.10:FF:000001">
    <property type="entry name" value="DNA mismatch repair protein MutS"/>
    <property type="match status" value="1"/>
</dbReference>
<dbReference type="PANTHER" id="PTHR11361">
    <property type="entry name" value="DNA MISMATCH REPAIR PROTEIN MUTS FAMILY MEMBER"/>
    <property type="match status" value="1"/>
</dbReference>
<evidence type="ECO:0000256" key="5">
    <source>
        <dbReference type="ARBA" id="ARBA00021870"/>
    </source>
</evidence>
<keyword evidence="11" id="KW-0067">ATP-binding</keyword>
<evidence type="ECO:0000256" key="13">
    <source>
        <dbReference type="ARBA" id="ARBA00023136"/>
    </source>
</evidence>
<dbReference type="Pfam" id="PF01706">
    <property type="entry name" value="FliG_C"/>
    <property type="match status" value="1"/>
</dbReference>
<keyword evidence="13" id="KW-0472">Membrane</keyword>
<dbReference type="InterPro" id="IPR027417">
    <property type="entry name" value="P-loop_NTPase"/>
</dbReference>
<dbReference type="EMBL" id="CAMXCT020000001">
    <property type="protein sequence ID" value="CAL1125207.1"/>
    <property type="molecule type" value="Genomic_DNA"/>
</dbReference>
<gene>
    <name evidence="18" type="ORF">C1SCF055_LOCUS422</name>
</gene>
<dbReference type="InterPro" id="IPR011002">
    <property type="entry name" value="FliG_a-hlx"/>
</dbReference>
<reference evidence="19" key="2">
    <citation type="submission" date="2024-04" db="EMBL/GenBank/DDBJ databases">
        <authorList>
            <person name="Chen Y."/>
            <person name="Shah S."/>
            <person name="Dougan E. K."/>
            <person name="Thang M."/>
            <person name="Chan C."/>
        </authorList>
    </citation>
    <scope>NUCLEOTIDE SEQUENCE [LARGE SCALE GENOMIC DNA]</scope>
</reference>
<dbReference type="Pfam" id="PF05188">
    <property type="entry name" value="MutS_II"/>
    <property type="match status" value="1"/>
</dbReference>
<dbReference type="InterPro" id="IPR005748">
    <property type="entry name" value="DNA_mismatch_repair_MutS"/>
</dbReference>
<evidence type="ECO:0000256" key="8">
    <source>
        <dbReference type="ARBA" id="ARBA00022741"/>
    </source>
</evidence>
<evidence type="ECO:0000256" key="10">
    <source>
        <dbReference type="ARBA" id="ARBA00022779"/>
    </source>
</evidence>
<dbReference type="Pfam" id="PF14842">
    <property type="entry name" value="FliG_N"/>
    <property type="match status" value="1"/>
</dbReference>
<dbReference type="InterPro" id="IPR036678">
    <property type="entry name" value="MutS_con_dom_sf"/>
</dbReference>
<evidence type="ECO:0000256" key="6">
    <source>
        <dbReference type="ARBA" id="ARBA00022475"/>
    </source>
</evidence>
<feature type="domain" description="DNA mismatch repair proteins mutS family" evidence="17">
    <location>
        <begin position="1224"/>
        <end position="1240"/>
    </location>
</feature>
<evidence type="ECO:0000256" key="3">
    <source>
        <dbReference type="ARBA" id="ARBA00006271"/>
    </source>
</evidence>
<keyword evidence="15" id="KW-0234">DNA repair</keyword>
<dbReference type="InterPro" id="IPR023087">
    <property type="entry name" value="Flg_Motor_Flig_C"/>
</dbReference>
<dbReference type="NCBIfam" id="TIGR01070">
    <property type="entry name" value="mutS1"/>
    <property type="match status" value="1"/>
</dbReference>
<dbReference type="Pfam" id="PF00488">
    <property type="entry name" value="MutS_V"/>
    <property type="match status" value="1"/>
</dbReference>
<evidence type="ECO:0000256" key="4">
    <source>
        <dbReference type="ARBA" id="ARBA00010299"/>
    </source>
</evidence>
<comment type="function">
    <text evidence="16">This protein is involved in the repair of mismatches in DNA. It is possible that it carries out the mismatch recognition step. This protein has a weak ATPase activity.</text>
</comment>
<dbReference type="Gene3D" id="3.30.420.110">
    <property type="entry name" value="MutS, connector domain"/>
    <property type="match status" value="1"/>
</dbReference>
<dbReference type="Gene3D" id="3.40.50.300">
    <property type="entry name" value="P-loop containing nucleotide triphosphate hydrolases"/>
    <property type="match status" value="1"/>
</dbReference>
<dbReference type="EMBL" id="CAMXCT030000001">
    <property type="protein sequence ID" value="CAL4759144.1"/>
    <property type="molecule type" value="Genomic_DNA"/>
</dbReference>
<dbReference type="EMBL" id="CAMXCT010000001">
    <property type="protein sequence ID" value="CAI3971832.1"/>
    <property type="molecule type" value="Genomic_DNA"/>
</dbReference>
<evidence type="ECO:0000313" key="19">
    <source>
        <dbReference type="EMBL" id="CAL1125207.1"/>
    </source>
</evidence>
<keyword evidence="9" id="KW-0227">DNA damage</keyword>
<evidence type="ECO:0000256" key="12">
    <source>
        <dbReference type="ARBA" id="ARBA00023125"/>
    </source>
</evidence>
<evidence type="ECO:0000313" key="18">
    <source>
        <dbReference type="EMBL" id="CAI3971832.1"/>
    </source>
</evidence>
<dbReference type="GO" id="GO:0006935">
    <property type="term" value="P:chemotaxis"/>
    <property type="evidence" value="ECO:0007669"/>
    <property type="project" value="UniProtKB-KW"/>
</dbReference>
<sequence length="1405" mass="153943">MKAEYINPFVKSLVNAFDTMVNCEVRRTGLSLKDHTVPRHEISGVIGLSGNAIGTVVLSLSKDVALQAASTLLMAEYTDMDDDVIDAVGELTNVVAGAAKAELEQFDLSISLPNVITGKGHEVRFPSNVSPICVLFECPWGELSLEVGLAEVTVGAIVLAGSGIWLQFLPLARRYTASLPRQHPSGMPLTSLRKAAIVLMSLPEEQAAQLLTQMDPQSVEAVSIEIARISNITNEDETVSVTEFAEANPNALGSRGGGLDLAKNLVEKALGKNATGTLDNVRQSIEAIPFGFLKKVDSQNLLTFIVDEHPQTIALILSHLRPQQAADVVAGLPADRQLAVIRRVANMGQTSPDIIHEVERGLEHRMSSVMSQSFENAGGVDNVAEILNVTDRATERALLESLAQEDPDLVEEIRRLMFVFEDISKLSDKELQTVLKNVESSQWALALKGASEELKQKILGNMSARASDLLKEEMDYLGPVKVSAVEQMQQQIVDVVRKLEDAGEVVLGGGDEDEELIQHISGLESSSALLLAFADFSVATTPMMQQYEQAKNACPEALLLFRMGDFYELFHDDAKTAAKVLGLTLTSRDKSENPVPMAGFPHHQLESYLGKLVTAGHRAAICDQVEDPKAAKGLVKREVTRIVTPGTVTDDALLDPRESNYLAAVVPGENSGLAWVELSTGRFQAATFVTSALRDQLARVAPSECLIAEGSEEASLSTGNGCAVTRRPTWTFALDGAWKSLTKHFGTASLEGFGFDRDRDSAAIRAAGAVLDYLAETQKSGLAHVDRLIPYRAGETLEIDETTRRSMELTRTIREGTREGSLLSVIDRTVTAMGSRMLADWIANPLVDIEAIDARLDAVEELLGELKLSTDLRETLDQVYDLQRLLARTTTGRASPRDLSFLGRTLRLLPHVKAKLSARRSAKLCDLESRLDLCPDVRKRLDEALADECPLTTREGGIIREGFHEELDRLRSLAKGGKQWIAEYQAHESEKTGIPNLKVGFNKVFGYYLEVTKAHADKVPAEYIRKQTIKHAERFITPELKEYEEKVLSADDKSQELEYELFMELRDAVALQATRIQRTADVLAEIDVLAALAELARDRGYCRPRIVEEPELSIVQGRHPVLDAVEAAGTFVPNDVEAGGDRPVLLLITGPNMAGKSTYIRQTALITLMSHIGSFVPAQEATIGLTDRIFARVGASDELARGKSTFMVEMTETAHILNAATRRSLIILDEIGRGTSTYDGLSLAWAVAEYLHDRVGCRTLFATHYHELTELERSRSGVGNLNVAVREWDDQVIFLHQIVPGSADKSYGIHVARLAGVPSEVIERAKDILAQLEEEHIDALGEAKIGKPDKKPSGPIQLTLFGVNDHPLLSKIRETDINRLAPLDALTLIQRWQEELADEKPAKPR</sequence>
<comment type="subcellular location">
    <subcellularLocation>
        <location evidence="1">Bacterial flagellum basal body</location>
    </subcellularLocation>
    <subcellularLocation>
        <location evidence="2">Cell membrane</location>
        <topology evidence="2">Peripheral membrane protein</topology>
        <orientation evidence="2">Cytoplasmic side</orientation>
    </subcellularLocation>
</comment>
<reference evidence="18" key="1">
    <citation type="submission" date="2022-10" db="EMBL/GenBank/DDBJ databases">
        <authorList>
            <person name="Chen Y."/>
            <person name="Dougan E. K."/>
            <person name="Chan C."/>
            <person name="Rhodes N."/>
            <person name="Thang M."/>
        </authorList>
    </citation>
    <scope>NUCLEOTIDE SEQUENCE</scope>
</reference>
<dbReference type="InterPro" id="IPR000432">
    <property type="entry name" value="DNA_mismatch_repair_MutS_C"/>
</dbReference>
<evidence type="ECO:0000256" key="2">
    <source>
        <dbReference type="ARBA" id="ARBA00004413"/>
    </source>
</evidence>
<dbReference type="InterPro" id="IPR036187">
    <property type="entry name" value="DNA_mismatch_repair_MutS_sf"/>
</dbReference>
<dbReference type="SMART" id="SM00533">
    <property type="entry name" value="MUTSd"/>
    <property type="match status" value="1"/>
</dbReference>
<dbReference type="SUPFAM" id="SSF103039">
    <property type="entry name" value="CheC-like"/>
    <property type="match status" value="1"/>
</dbReference>
<dbReference type="GO" id="GO:0003774">
    <property type="term" value="F:cytoskeletal motor activity"/>
    <property type="evidence" value="ECO:0007669"/>
    <property type="project" value="InterPro"/>
</dbReference>
<dbReference type="GO" id="GO:0005524">
    <property type="term" value="F:ATP binding"/>
    <property type="evidence" value="ECO:0007669"/>
    <property type="project" value="UniProtKB-KW"/>
</dbReference>
<dbReference type="InterPro" id="IPR007860">
    <property type="entry name" value="DNA_mmatch_repair_MutS_con_dom"/>
</dbReference>
<dbReference type="InterPro" id="IPR045076">
    <property type="entry name" value="MutS"/>
</dbReference>
<dbReference type="InterPro" id="IPR028976">
    <property type="entry name" value="CheC-like_sf"/>
</dbReference>
<evidence type="ECO:0000256" key="7">
    <source>
        <dbReference type="ARBA" id="ARBA00022500"/>
    </source>
</evidence>
<name>A0A9P1BEL0_9DINO</name>
<keyword evidence="8" id="KW-0547">Nucleotide-binding</keyword>
<dbReference type="FunFam" id="3.40.50.300:FF:000870">
    <property type="entry name" value="MutS protein homolog 4"/>
    <property type="match status" value="1"/>
</dbReference>
<keyword evidence="12" id="KW-0238">DNA-binding</keyword>
<keyword evidence="7" id="KW-0145">Chemotaxis</keyword>
<dbReference type="InterPro" id="IPR016151">
    <property type="entry name" value="DNA_mismatch_repair_MutS_N"/>
</dbReference>
<keyword evidence="20" id="KW-1185">Reference proteome</keyword>
<dbReference type="Pfam" id="PF14841">
    <property type="entry name" value="FliG_M"/>
    <property type="match status" value="1"/>
</dbReference>
<dbReference type="Gene3D" id="3.40.1170.10">
    <property type="entry name" value="DNA repair protein MutS, domain I"/>
    <property type="match status" value="1"/>
</dbReference>
<dbReference type="GO" id="GO:0006298">
    <property type="term" value="P:mismatch repair"/>
    <property type="evidence" value="ECO:0007669"/>
    <property type="project" value="InterPro"/>
</dbReference>
<dbReference type="PRINTS" id="PR00954">
    <property type="entry name" value="FLGMOTORFLIG"/>
</dbReference>
<dbReference type="SUPFAM" id="SSF48334">
    <property type="entry name" value="DNA repair protein MutS, domain III"/>
    <property type="match status" value="1"/>
</dbReference>
<dbReference type="Pfam" id="PF01624">
    <property type="entry name" value="MutS_I"/>
    <property type="match status" value="1"/>
</dbReference>
<dbReference type="Gene3D" id="3.40.1550.10">
    <property type="entry name" value="CheC-like"/>
    <property type="match status" value="1"/>
</dbReference>
<dbReference type="Pfam" id="PF13690">
    <property type="entry name" value="CheX"/>
    <property type="match status" value="1"/>
</dbReference>
<dbReference type="CDD" id="cd03284">
    <property type="entry name" value="ABC_MutS1"/>
    <property type="match status" value="1"/>
</dbReference>
<dbReference type="GO" id="GO:0140664">
    <property type="term" value="F:ATP-dependent DNA damage sensor activity"/>
    <property type="evidence" value="ECO:0007669"/>
    <property type="project" value="InterPro"/>
</dbReference>
<dbReference type="GO" id="GO:0030983">
    <property type="term" value="F:mismatched DNA binding"/>
    <property type="evidence" value="ECO:0007669"/>
    <property type="project" value="InterPro"/>
</dbReference>
<dbReference type="InterPro" id="IPR007861">
    <property type="entry name" value="DNA_mismatch_repair_MutS_clamp"/>
</dbReference>
<proteinExistence type="inferred from homology"/>
<dbReference type="SUPFAM" id="SSF52540">
    <property type="entry name" value="P-loop containing nucleoside triphosphate hydrolases"/>
    <property type="match status" value="1"/>
</dbReference>